<keyword evidence="8" id="KW-1185">Reference proteome</keyword>
<dbReference type="PANTHER" id="PTHR23133">
    <property type="entry name" value="IMIDAZOLEGLYCEROL-PHOSPHATE DEHYDRATASE HIS7"/>
    <property type="match status" value="1"/>
</dbReference>
<dbReference type="UniPathway" id="UPA00031">
    <property type="reaction ID" value="UER00011"/>
</dbReference>
<evidence type="ECO:0000256" key="5">
    <source>
        <dbReference type="ARBA" id="ARBA00023239"/>
    </source>
</evidence>
<accession>J0RZR1</accession>
<evidence type="ECO:0000256" key="6">
    <source>
        <dbReference type="HAMAP-Rule" id="MF_00076"/>
    </source>
</evidence>
<gene>
    <name evidence="6" type="primary">hisB</name>
    <name evidence="7" type="ORF">Metli_1114</name>
</gene>
<dbReference type="PROSITE" id="PS00954">
    <property type="entry name" value="IGP_DEHYDRATASE_1"/>
    <property type="match status" value="1"/>
</dbReference>
<dbReference type="Gene3D" id="3.30.230.40">
    <property type="entry name" value="Imidazole glycerol phosphate dehydratase, domain 1"/>
    <property type="match status" value="2"/>
</dbReference>
<dbReference type="EMBL" id="CM001555">
    <property type="protein sequence ID" value="EJG07071.1"/>
    <property type="molecule type" value="Genomic_DNA"/>
</dbReference>
<dbReference type="RefSeq" id="WP_004038708.1">
    <property type="nucleotide sequence ID" value="NZ_CM001555.1"/>
</dbReference>
<dbReference type="InterPro" id="IPR020565">
    <property type="entry name" value="ImidazoleglycerP_deHydtase_CS"/>
</dbReference>
<dbReference type="FunFam" id="3.30.230.40:FF:000003">
    <property type="entry name" value="Imidazoleglycerol-phosphate dehydratase HisB"/>
    <property type="match status" value="1"/>
</dbReference>
<dbReference type="InterPro" id="IPR038494">
    <property type="entry name" value="IGPD_sf"/>
</dbReference>
<dbReference type="PATRIC" id="fig|28892.9.peg.1202"/>
<name>J0RZR1_9EURY</name>
<dbReference type="CDD" id="cd07914">
    <property type="entry name" value="IGPD"/>
    <property type="match status" value="1"/>
</dbReference>
<dbReference type="HOGENOM" id="CLU_044308_3_0_2"/>
<keyword evidence="3 6" id="KW-0028">Amino-acid biosynthesis</keyword>
<dbReference type="InterPro" id="IPR000807">
    <property type="entry name" value="ImidazoleglycerolP_deHydtase"/>
</dbReference>
<evidence type="ECO:0000256" key="1">
    <source>
        <dbReference type="ARBA" id="ARBA00005047"/>
    </source>
</evidence>
<dbReference type="AlphaFoldDB" id="J0RZR1"/>
<comment type="catalytic activity">
    <reaction evidence="6">
        <text>D-erythro-1-(imidazol-4-yl)glycerol 3-phosphate = 3-(imidazol-4-yl)-2-oxopropyl phosphate + H2O</text>
        <dbReference type="Rhea" id="RHEA:11040"/>
        <dbReference type="ChEBI" id="CHEBI:15377"/>
        <dbReference type="ChEBI" id="CHEBI:57766"/>
        <dbReference type="ChEBI" id="CHEBI:58278"/>
        <dbReference type="EC" id="4.2.1.19"/>
    </reaction>
</comment>
<evidence type="ECO:0000313" key="8">
    <source>
        <dbReference type="Proteomes" id="UP000005095"/>
    </source>
</evidence>
<reference evidence="7 8" key="1">
    <citation type="submission" date="2011-08" db="EMBL/GenBank/DDBJ databases">
        <title>The complete genome of Methanofollis liminatans DSM 4140.</title>
        <authorList>
            <consortium name="US DOE Joint Genome Institute (JGI-PGF)"/>
            <person name="Lucas S."/>
            <person name="Han J."/>
            <person name="Lapidus A."/>
            <person name="Bruce D."/>
            <person name="Goodwin L."/>
            <person name="Pitluck S."/>
            <person name="Peters L."/>
            <person name="Kyrpides N."/>
            <person name="Mavromatis K."/>
            <person name="Ivanova N."/>
            <person name="Mikhailova N."/>
            <person name="Lu M."/>
            <person name="Detter J.C."/>
            <person name="Tapia R."/>
            <person name="Han C."/>
            <person name="Land M."/>
            <person name="Hauser L."/>
            <person name="Markowitz V."/>
            <person name="Cheng J.-F."/>
            <person name="Hugenholtz P."/>
            <person name="Woyke T."/>
            <person name="Wu D."/>
            <person name="Spring S."/>
            <person name="Schuler E."/>
            <person name="Brambilla E."/>
            <person name="Klenk H.-P."/>
            <person name="Eisen J.A."/>
        </authorList>
    </citation>
    <scope>NUCLEOTIDE SEQUENCE [LARGE SCALE GENOMIC DNA]</scope>
    <source>
        <strain evidence="7 8">DSM 4140</strain>
    </source>
</reference>
<keyword evidence="6" id="KW-0963">Cytoplasm</keyword>
<dbReference type="EC" id="4.2.1.19" evidence="6"/>
<dbReference type="NCBIfam" id="NF002111">
    <property type="entry name" value="PRK00951.2-1"/>
    <property type="match status" value="1"/>
</dbReference>
<keyword evidence="4 6" id="KW-0368">Histidine biosynthesis</keyword>
<evidence type="ECO:0000256" key="2">
    <source>
        <dbReference type="ARBA" id="ARBA00016664"/>
    </source>
</evidence>
<dbReference type="SUPFAM" id="SSF54211">
    <property type="entry name" value="Ribosomal protein S5 domain 2-like"/>
    <property type="match status" value="2"/>
</dbReference>
<dbReference type="NCBIfam" id="NF002114">
    <property type="entry name" value="PRK00951.2-4"/>
    <property type="match status" value="1"/>
</dbReference>
<evidence type="ECO:0000313" key="7">
    <source>
        <dbReference type="EMBL" id="EJG07071.1"/>
    </source>
</evidence>
<proteinExistence type="inferred from homology"/>
<dbReference type="HAMAP" id="MF_00076">
    <property type="entry name" value="HisB"/>
    <property type="match status" value="1"/>
</dbReference>
<dbReference type="STRING" id="28892.Metli_1114"/>
<sequence length="193" mass="20385">MRIGEVERKTKETAISLVIGLDGEEEIAVSTGLPFLDHMLNAFAKHGGFSLRVEAKGDLEVDAHHLVEDVGIVLGTAISEAVGDGRGIARFASVAIPMDEALAEVAIDVGGRGYLVFCGSFNAPTTGGIDTSLFEHFFGSLCSRAGITAHIRFYGRNDHHMAEAIFKAFGVAMGRAVAIDPRKTGVPSTKGTL</sequence>
<evidence type="ECO:0000256" key="4">
    <source>
        <dbReference type="ARBA" id="ARBA00023102"/>
    </source>
</evidence>
<dbReference type="PROSITE" id="PS00955">
    <property type="entry name" value="IGP_DEHYDRATASE_2"/>
    <property type="match status" value="1"/>
</dbReference>
<dbReference type="GO" id="GO:0004424">
    <property type="term" value="F:imidazoleglycerol-phosphate dehydratase activity"/>
    <property type="evidence" value="ECO:0007669"/>
    <property type="project" value="UniProtKB-UniRule"/>
</dbReference>
<dbReference type="Proteomes" id="UP000005095">
    <property type="component" value="Chromosome"/>
</dbReference>
<dbReference type="OrthoDB" id="103579at2157"/>
<keyword evidence="5 6" id="KW-0456">Lyase</keyword>
<comment type="similarity">
    <text evidence="6">Belongs to the imidazoleglycerol-phosphate dehydratase family.</text>
</comment>
<dbReference type="PANTHER" id="PTHR23133:SF2">
    <property type="entry name" value="IMIDAZOLEGLYCEROL-PHOSPHATE DEHYDRATASE"/>
    <property type="match status" value="1"/>
</dbReference>
<dbReference type="InterPro" id="IPR020568">
    <property type="entry name" value="Ribosomal_Su5_D2-typ_SF"/>
</dbReference>
<protein>
    <recommendedName>
        <fullName evidence="2 6">Imidazoleglycerol-phosphate dehydratase</fullName>
        <shortName evidence="6">IGPD</shortName>
        <ecNumber evidence="6">4.2.1.19</ecNumber>
    </recommendedName>
</protein>
<dbReference type="Pfam" id="PF00475">
    <property type="entry name" value="IGPD"/>
    <property type="match status" value="1"/>
</dbReference>
<dbReference type="FunFam" id="3.30.230.40:FF:000001">
    <property type="entry name" value="Imidazoleglycerol-phosphate dehydratase HisB"/>
    <property type="match status" value="1"/>
</dbReference>
<comment type="subcellular location">
    <subcellularLocation>
        <location evidence="6">Cytoplasm</location>
    </subcellularLocation>
</comment>
<comment type="pathway">
    <text evidence="1 6">Amino-acid biosynthesis; L-histidine biosynthesis; L-histidine from 5-phospho-alpha-D-ribose 1-diphosphate: step 6/9.</text>
</comment>
<evidence type="ECO:0000256" key="3">
    <source>
        <dbReference type="ARBA" id="ARBA00022605"/>
    </source>
</evidence>
<dbReference type="GO" id="GO:0000105">
    <property type="term" value="P:L-histidine biosynthetic process"/>
    <property type="evidence" value="ECO:0007669"/>
    <property type="project" value="UniProtKB-UniRule"/>
</dbReference>
<organism evidence="7 8">
    <name type="scientific">Methanofollis liminatans DSM 4140</name>
    <dbReference type="NCBI Taxonomy" id="28892"/>
    <lineage>
        <taxon>Archaea</taxon>
        <taxon>Methanobacteriati</taxon>
        <taxon>Methanobacteriota</taxon>
        <taxon>Stenosarchaea group</taxon>
        <taxon>Methanomicrobia</taxon>
        <taxon>Methanomicrobiales</taxon>
        <taxon>Methanomicrobiaceae</taxon>
        <taxon>Methanofollis</taxon>
    </lineage>
</organism>
<dbReference type="GO" id="GO:0005737">
    <property type="term" value="C:cytoplasm"/>
    <property type="evidence" value="ECO:0007669"/>
    <property type="project" value="UniProtKB-SubCell"/>
</dbReference>